<sequence>MFKNKLPTADVQVQTVIRVYPHILEGSDLPKITTDKKLQTVLSESPKDSEHFYALLKYTPYSDIIENNIRIIDIPRKKKLTFRALASSSEIEDHIRELTLSDDDGVGYLCAEILRGRETQHKQHFSDSHTQTDVLVHPHILEDQDVALVCETKATQTVTMTNCHGKNNN</sequence>
<evidence type="ECO:0000313" key="1">
    <source>
        <dbReference type="EnsemblMetazoa" id="XP_050498311.1"/>
    </source>
</evidence>
<dbReference type="EnsemblMetazoa" id="XM_050642354.1">
    <property type="protein sequence ID" value="XP_050498311.1"/>
    <property type="gene ID" value="LOC126879276"/>
</dbReference>
<reference evidence="1" key="1">
    <citation type="submission" date="2025-05" db="UniProtKB">
        <authorList>
            <consortium name="EnsemblMetazoa"/>
        </authorList>
    </citation>
    <scope>IDENTIFICATION</scope>
</reference>
<accession>A0ABM5JK46</accession>
<keyword evidence="2" id="KW-1185">Reference proteome</keyword>
<protein>
    <submittedName>
        <fullName evidence="1">Uncharacterized protein</fullName>
    </submittedName>
</protein>
<dbReference type="RefSeq" id="XP_050498311.1">
    <property type="nucleotide sequence ID" value="XM_050642354.1"/>
</dbReference>
<proteinExistence type="predicted"/>
<dbReference type="Proteomes" id="UP001652700">
    <property type="component" value="Unplaced"/>
</dbReference>
<name>A0ABM5JK46_DIAVI</name>
<organism evidence="1 2">
    <name type="scientific">Diabrotica virgifera virgifera</name>
    <name type="common">western corn rootworm</name>
    <dbReference type="NCBI Taxonomy" id="50390"/>
    <lineage>
        <taxon>Eukaryota</taxon>
        <taxon>Metazoa</taxon>
        <taxon>Ecdysozoa</taxon>
        <taxon>Arthropoda</taxon>
        <taxon>Hexapoda</taxon>
        <taxon>Insecta</taxon>
        <taxon>Pterygota</taxon>
        <taxon>Neoptera</taxon>
        <taxon>Endopterygota</taxon>
        <taxon>Coleoptera</taxon>
        <taxon>Polyphaga</taxon>
        <taxon>Cucujiformia</taxon>
        <taxon>Chrysomeloidea</taxon>
        <taxon>Chrysomelidae</taxon>
        <taxon>Galerucinae</taxon>
        <taxon>Diabroticina</taxon>
        <taxon>Diabroticites</taxon>
        <taxon>Diabrotica</taxon>
    </lineage>
</organism>
<evidence type="ECO:0000313" key="2">
    <source>
        <dbReference type="Proteomes" id="UP001652700"/>
    </source>
</evidence>
<dbReference type="GeneID" id="126879276"/>